<protein>
    <submittedName>
        <fullName evidence="1">Uncharacterized protein</fullName>
    </submittedName>
</protein>
<keyword evidence="2" id="KW-1185">Reference proteome</keyword>
<sequence length="551" mass="62291">MDDFRFAARLADDATLSQYTTEMCEKFRQGIILGEITPDDTVRLSAEIWETLESRLRGSPLYHQLSLSFCEALMSGLTTSRVFSPSLLDAKYWNILLVQMSKLPADDRLCNLVIEVMHTLPVDCRPHVSDGILSVLGSFVSAWSRSLAAIEGSTIQRLLGISMVGQGVVKQKTLGLLPACLRQAWMIAKALDGGTPEETKALLTAAHRLVVSEATALAEGVGNLRYSWLFVLAHLPQVNQDFLFDAAASLSNPSLNMRPLSGVEICSLLLTQWNSRGYLHASRAVNCSYGQRRGKRDETALVSLFLAVFHNERGTLIWGLYYSAWKFLSILKRADDVVPSLAFAGRTRNLPVEMLETLACTSKDYRIVIQIRDLWSNHLRTKGQRQWNPSIFEMHVKTIVHNPQIPASEIWRVLDIGKLERKGATAHSKIRDHRGTFGHRRADIVEEVSRAFMTAPHLSDRAIFRHVSRAFAFLGLVRGKVPEFVLMDLYRLVTKDLWKQNPGRTKRLLWFLRLVERINGLEMAWSCRLALRRWRARLTRVWLSKGGGGKE</sequence>
<gene>
    <name evidence="1" type="ORF">NEMBOFW57_003066</name>
</gene>
<comment type="caution">
    <text evidence="1">The sequence shown here is derived from an EMBL/GenBank/DDBJ whole genome shotgun (WGS) entry which is preliminary data.</text>
</comment>
<proteinExistence type="predicted"/>
<dbReference type="EMBL" id="JAHCVI010000001">
    <property type="protein sequence ID" value="KAG7293021.1"/>
    <property type="molecule type" value="Genomic_DNA"/>
</dbReference>
<evidence type="ECO:0000313" key="2">
    <source>
        <dbReference type="Proteomes" id="UP001197093"/>
    </source>
</evidence>
<name>A0AAD4F484_9PEZI</name>
<reference evidence="1" key="1">
    <citation type="submission" date="2023-02" db="EMBL/GenBank/DDBJ databases">
        <authorList>
            <person name="Palmer J.M."/>
        </authorList>
    </citation>
    <scope>NUCLEOTIDE SEQUENCE</scope>
    <source>
        <strain evidence="1">FW57</strain>
    </source>
</reference>
<organism evidence="1 2">
    <name type="scientific">Staphylotrichum longicolle</name>
    <dbReference type="NCBI Taxonomy" id="669026"/>
    <lineage>
        <taxon>Eukaryota</taxon>
        <taxon>Fungi</taxon>
        <taxon>Dikarya</taxon>
        <taxon>Ascomycota</taxon>
        <taxon>Pezizomycotina</taxon>
        <taxon>Sordariomycetes</taxon>
        <taxon>Sordariomycetidae</taxon>
        <taxon>Sordariales</taxon>
        <taxon>Chaetomiaceae</taxon>
        <taxon>Staphylotrichum</taxon>
    </lineage>
</organism>
<evidence type="ECO:0000313" key="1">
    <source>
        <dbReference type="EMBL" id="KAG7293021.1"/>
    </source>
</evidence>
<dbReference type="AlphaFoldDB" id="A0AAD4F484"/>
<dbReference type="Proteomes" id="UP001197093">
    <property type="component" value="Unassembled WGS sequence"/>
</dbReference>
<accession>A0AAD4F484</accession>